<proteinExistence type="predicted"/>
<protein>
    <submittedName>
        <fullName evidence="1">Uncharacterized protein</fullName>
    </submittedName>
</protein>
<evidence type="ECO:0000313" key="1">
    <source>
        <dbReference type="EMBL" id="CBI09135.1"/>
    </source>
</evidence>
<dbReference type="EMBL" id="CABQ01000322">
    <property type="protein sequence ID" value="CBI09135.1"/>
    <property type="molecule type" value="Genomic_DNA"/>
</dbReference>
<organism evidence="1">
    <name type="scientific">mine drainage metagenome</name>
    <dbReference type="NCBI Taxonomy" id="410659"/>
    <lineage>
        <taxon>unclassified sequences</taxon>
        <taxon>metagenomes</taxon>
        <taxon>ecological metagenomes</taxon>
    </lineage>
</organism>
<reference evidence="1" key="1">
    <citation type="submission" date="2009-10" db="EMBL/GenBank/DDBJ databases">
        <title>Diversity of trophic interactions inside an arsenic-rich microbial ecosystem.</title>
        <authorList>
            <person name="Bertin P.N."/>
            <person name="Heinrich-Salmeron A."/>
            <person name="Pelletier E."/>
            <person name="Goulhen-Chollet F."/>
            <person name="Arsene-Ploetze F."/>
            <person name="Gallien S."/>
            <person name="Calteau A."/>
            <person name="Vallenet D."/>
            <person name="Casiot C."/>
            <person name="Chane-Woon-Ming B."/>
            <person name="Giloteaux L."/>
            <person name="Barakat M."/>
            <person name="Bonnefoy V."/>
            <person name="Bruneel O."/>
            <person name="Chandler M."/>
            <person name="Cleiss J."/>
            <person name="Duran R."/>
            <person name="Elbaz-Poulichet F."/>
            <person name="Fonknechten N."/>
            <person name="Lauga B."/>
            <person name="Mornico D."/>
            <person name="Ortet P."/>
            <person name="Schaeffer C."/>
            <person name="Siguier P."/>
            <person name="Alexander Thil Smith A."/>
            <person name="Van Dorsselaer A."/>
            <person name="Weissenbach J."/>
            <person name="Medigue C."/>
            <person name="Le Paslier D."/>
        </authorList>
    </citation>
    <scope>NUCLEOTIDE SEQUENCE</scope>
</reference>
<dbReference type="AlphaFoldDB" id="E6QPG4"/>
<gene>
    <name evidence="1" type="ORF">CARN6_2689</name>
</gene>
<accession>E6QPG4</accession>
<name>E6QPG4_9ZZZZ</name>
<comment type="caution">
    <text evidence="1">The sequence shown here is derived from an EMBL/GenBank/DDBJ whole genome shotgun (WGS) entry which is preliminary data.</text>
</comment>
<sequence>MNDTTSTTPRKLRNATIRDHGLRQIGERQWLDPETAKACKEMRMEMIAARHPPAQELGLFFYLREPMLKDPRFLAAAWKRGRETPILFERYETIAAALSAMQQAFRGGQCNYGATPWSELHGDDEAWRYETRSAAIEGFVGPEFY</sequence>